<protein>
    <submittedName>
        <fullName evidence="2">Uncharacterized protein</fullName>
    </submittedName>
</protein>
<feature type="transmembrane region" description="Helical" evidence="1">
    <location>
        <begin position="6"/>
        <end position="24"/>
    </location>
</feature>
<sequence length="30" mass="3487">MPWWVDVAYVVGTVAIFIVFDLFGKWADKL</sequence>
<gene>
    <name evidence="2" type="ORF">Uis1B_0358</name>
</gene>
<keyword evidence="1" id="KW-1133">Transmembrane helix</keyword>
<proteinExistence type="predicted"/>
<keyword evidence="1" id="KW-0812">Transmembrane</keyword>
<dbReference type="EMBL" id="NMWU01000005">
    <property type="protein sequence ID" value="PLS31819.1"/>
    <property type="molecule type" value="Genomic_DNA"/>
</dbReference>
<evidence type="ECO:0000313" key="3">
    <source>
        <dbReference type="Proteomes" id="UP000235050"/>
    </source>
</evidence>
<dbReference type="AlphaFoldDB" id="A0A2N5JCA1"/>
<keyword evidence="3" id="KW-1185">Reference proteome</keyword>
<organism evidence="2 3">
    <name type="scientific">Bifidobacterium margollesii</name>
    <dbReference type="NCBI Taxonomy" id="2020964"/>
    <lineage>
        <taxon>Bacteria</taxon>
        <taxon>Bacillati</taxon>
        <taxon>Actinomycetota</taxon>
        <taxon>Actinomycetes</taxon>
        <taxon>Bifidobacteriales</taxon>
        <taxon>Bifidobacteriaceae</taxon>
        <taxon>Bifidobacterium</taxon>
    </lineage>
</organism>
<comment type="caution">
    <text evidence="2">The sequence shown here is derived from an EMBL/GenBank/DDBJ whole genome shotgun (WGS) entry which is preliminary data.</text>
</comment>
<keyword evidence="1" id="KW-0472">Membrane</keyword>
<reference evidence="2 3" key="1">
    <citation type="submission" date="2017-07" db="EMBL/GenBank/DDBJ databases">
        <title>Bifidobacterium novel species.</title>
        <authorList>
            <person name="Lugli G.A."/>
            <person name="Milani C."/>
            <person name="Duranti S."/>
            <person name="Mangifesta M."/>
        </authorList>
    </citation>
    <scope>NUCLEOTIDE SEQUENCE [LARGE SCALE GENOMIC DNA]</scope>
    <source>
        <strain evidence="3">Uis1B</strain>
    </source>
</reference>
<accession>A0A2N5JCA1</accession>
<name>A0A2N5JCA1_9BIFI</name>
<evidence type="ECO:0000256" key="1">
    <source>
        <dbReference type="SAM" id="Phobius"/>
    </source>
</evidence>
<dbReference type="Proteomes" id="UP000235050">
    <property type="component" value="Unassembled WGS sequence"/>
</dbReference>
<evidence type="ECO:0000313" key="2">
    <source>
        <dbReference type="EMBL" id="PLS31819.1"/>
    </source>
</evidence>